<sequence length="244" mass="27693">MLRLMEAEIKKLHASKMWWLLAAGAVLPALITSLSFLEDRDISWLIFMHVALLIFNVQSLLIFSSFAAFLRAREYEENMLEVILCYPYPKRNFLFSKLVIMLLAIGITVILFGMCTLLSGSILLKASLPPALFRHFIKILLLVSLMHFLLSPAAFFLAGLTHMAVSGVIYGIAGMCLCMMLYSTDFIQFIPMCIPFVLTDHILGMDVMKILPDYGVHWSILAVWPVLFLFADAKKQEDIYSRSQ</sequence>
<dbReference type="PATRIC" id="fig|1195236.3.peg.1537"/>
<feature type="transmembrane region" description="Helical" evidence="1">
    <location>
        <begin position="136"/>
        <end position="157"/>
    </location>
</feature>
<dbReference type="AlphaFoldDB" id="S0FK27"/>
<dbReference type="Pfam" id="PF12730">
    <property type="entry name" value="ABC2_membrane_4"/>
    <property type="match status" value="1"/>
</dbReference>
<keyword evidence="1" id="KW-0472">Membrane</keyword>
<feature type="transmembrane region" description="Helical" evidence="1">
    <location>
        <begin position="214"/>
        <end position="233"/>
    </location>
</feature>
<comment type="caution">
    <text evidence="2">The sequence shown here is derived from an EMBL/GenBank/DDBJ whole genome shotgun (WGS) entry which is preliminary data.</text>
</comment>
<keyword evidence="1" id="KW-0812">Transmembrane</keyword>
<evidence type="ECO:0000313" key="2">
    <source>
        <dbReference type="EMBL" id="EMS72545.1"/>
    </source>
</evidence>
<dbReference type="STRING" id="1195236.CTER_1230"/>
<gene>
    <name evidence="2" type="ORF">CTER_1230</name>
</gene>
<dbReference type="EMBL" id="AORV01000026">
    <property type="protein sequence ID" value="EMS72545.1"/>
    <property type="molecule type" value="Genomic_DNA"/>
</dbReference>
<dbReference type="RefSeq" id="WP_004624784.1">
    <property type="nucleotide sequence ID" value="NZ_AORV01000026.1"/>
</dbReference>
<evidence type="ECO:0008006" key="4">
    <source>
        <dbReference type="Google" id="ProtNLM"/>
    </source>
</evidence>
<keyword evidence="1" id="KW-1133">Transmembrane helix</keyword>
<dbReference type="Proteomes" id="UP000014155">
    <property type="component" value="Unassembled WGS sequence"/>
</dbReference>
<feature type="transmembrane region" description="Helical" evidence="1">
    <location>
        <begin position="17"/>
        <end position="37"/>
    </location>
</feature>
<feature type="transmembrane region" description="Helical" evidence="1">
    <location>
        <begin position="98"/>
        <end position="124"/>
    </location>
</feature>
<organism evidence="2 3">
    <name type="scientific">Ruminiclostridium cellobioparum subsp. termitidis CT1112</name>
    <dbReference type="NCBI Taxonomy" id="1195236"/>
    <lineage>
        <taxon>Bacteria</taxon>
        <taxon>Bacillati</taxon>
        <taxon>Bacillota</taxon>
        <taxon>Clostridia</taxon>
        <taxon>Eubacteriales</taxon>
        <taxon>Oscillospiraceae</taxon>
        <taxon>Ruminiclostridium</taxon>
    </lineage>
</organism>
<keyword evidence="3" id="KW-1185">Reference proteome</keyword>
<evidence type="ECO:0000313" key="3">
    <source>
        <dbReference type="Proteomes" id="UP000014155"/>
    </source>
</evidence>
<proteinExistence type="predicted"/>
<reference evidence="2 3" key="1">
    <citation type="journal article" date="2013" name="Genome Announc.">
        <title>Draft Genome Sequence of the Cellulolytic, Mesophilic, Anaerobic Bacterium Clostridium termitidis Strain CT1112 (DSM 5398).</title>
        <authorList>
            <person name="Lal S."/>
            <person name="Ramachandran U."/>
            <person name="Zhang X."/>
            <person name="Munir R."/>
            <person name="Sparling R."/>
            <person name="Levin D.B."/>
        </authorList>
    </citation>
    <scope>NUCLEOTIDE SEQUENCE [LARGE SCALE GENOMIC DNA]</scope>
    <source>
        <strain evidence="2 3">CT1112</strain>
    </source>
</reference>
<accession>S0FK27</accession>
<feature type="transmembrane region" description="Helical" evidence="1">
    <location>
        <begin position="163"/>
        <end position="182"/>
    </location>
</feature>
<name>S0FK27_RUMCE</name>
<protein>
    <recommendedName>
        <fullName evidence="4">ABC-2 family transporter protein</fullName>
    </recommendedName>
</protein>
<evidence type="ECO:0000256" key="1">
    <source>
        <dbReference type="SAM" id="Phobius"/>
    </source>
</evidence>
<feature type="transmembrane region" description="Helical" evidence="1">
    <location>
        <begin position="44"/>
        <end position="70"/>
    </location>
</feature>